<feature type="chain" id="PRO_5038487789" evidence="1">
    <location>
        <begin position="38"/>
        <end position="88"/>
    </location>
</feature>
<dbReference type="AlphaFoldDB" id="A0A1G8Y4U7"/>
<name>A0A1G8Y4U7_9MICC</name>
<dbReference type="Proteomes" id="UP000182130">
    <property type="component" value="Unassembled WGS sequence"/>
</dbReference>
<protein>
    <submittedName>
        <fullName evidence="2">Uncharacterized protein</fullName>
    </submittedName>
</protein>
<evidence type="ECO:0000313" key="3">
    <source>
        <dbReference type="Proteomes" id="UP000182130"/>
    </source>
</evidence>
<accession>A0A1G8Y4U7</accession>
<evidence type="ECO:0000313" key="2">
    <source>
        <dbReference type="EMBL" id="SDJ97858.1"/>
    </source>
</evidence>
<organism evidence="2 3">
    <name type="scientific">Arthrobacter cupressi</name>
    <dbReference type="NCBI Taxonomy" id="1045773"/>
    <lineage>
        <taxon>Bacteria</taxon>
        <taxon>Bacillati</taxon>
        <taxon>Actinomycetota</taxon>
        <taxon>Actinomycetes</taxon>
        <taxon>Micrococcales</taxon>
        <taxon>Micrococcaceae</taxon>
        <taxon>Arthrobacter</taxon>
    </lineage>
</organism>
<proteinExistence type="predicted"/>
<reference evidence="3" key="1">
    <citation type="submission" date="2016-10" db="EMBL/GenBank/DDBJ databases">
        <authorList>
            <person name="Varghese N."/>
            <person name="Submissions S."/>
        </authorList>
    </citation>
    <scope>NUCLEOTIDE SEQUENCE [LARGE SCALE GENOMIC DNA]</scope>
    <source>
        <strain evidence="3">CGMCC 1.10783</strain>
    </source>
</reference>
<dbReference type="OrthoDB" id="4955077at2"/>
<gene>
    <name evidence="2" type="ORF">SAMN05216555_12229</name>
</gene>
<evidence type="ECO:0000256" key="1">
    <source>
        <dbReference type="SAM" id="SignalP"/>
    </source>
</evidence>
<sequence>MSNNPVRYVTRSAAAAATTIGVAAAAAGTAVAAAAVAASVVLSPVPDAATRLEGVHADLQRAVELRQLTAEQALRFEEKLAGRILGEA</sequence>
<keyword evidence="1" id="KW-0732">Signal</keyword>
<dbReference type="EMBL" id="FNEI01000022">
    <property type="protein sequence ID" value="SDJ97858.1"/>
    <property type="molecule type" value="Genomic_DNA"/>
</dbReference>
<dbReference type="RefSeq" id="WP_074591469.1">
    <property type="nucleotide sequence ID" value="NZ_FNEI01000022.1"/>
</dbReference>
<feature type="signal peptide" evidence="1">
    <location>
        <begin position="1"/>
        <end position="37"/>
    </location>
</feature>
<keyword evidence="3" id="KW-1185">Reference proteome</keyword>